<dbReference type="AlphaFoldDB" id="A0A067TIL4"/>
<protein>
    <recommendedName>
        <fullName evidence="5">Transmembrane protein</fullName>
    </recommendedName>
</protein>
<evidence type="ECO:0000256" key="1">
    <source>
        <dbReference type="SAM" id="MobiDB-lite"/>
    </source>
</evidence>
<evidence type="ECO:0000313" key="4">
    <source>
        <dbReference type="Proteomes" id="UP000027222"/>
    </source>
</evidence>
<organism evidence="3 4">
    <name type="scientific">Galerina marginata (strain CBS 339.88)</name>
    <dbReference type="NCBI Taxonomy" id="685588"/>
    <lineage>
        <taxon>Eukaryota</taxon>
        <taxon>Fungi</taxon>
        <taxon>Dikarya</taxon>
        <taxon>Basidiomycota</taxon>
        <taxon>Agaricomycotina</taxon>
        <taxon>Agaricomycetes</taxon>
        <taxon>Agaricomycetidae</taxon>
        <taxon>Agaricales</taxon>
        <taxon>Agaricineae</taxon>
        <taxon>Strophariaceae</taxon>
        <taxon>Galerina</taxon>
    </lineage>
</organism>
<dbReference type="Gene3D" id="2.60.120.260">
    <property type="entry name" value="Galactose-binding domain-like"/>
    <property type="match status" value="1"/>
</dbReference>
<accession>A0A067TIL4</accession>
<evidence type="ECO:0008006" key="5">
    <source>
        <dbReference type="Google" id="ProtNLM"/>
    </source>
</evidence>
<keyword evidence="2" id="KW-0812">Transmembrane</keyword>
<dbReference type="OrthoDB" id="3265734at2759"/>
<evidence type="ECO:0000313" key="3">
    <source>
        <dbReference type="EMBL" id="KDR79764.1"/>
    </source>
</evidence>
<gene>
    <name evidence="3" type="ORF">GALMADRAFT_1360434</name>
</gene>
<feature type="transmembrane region" description="Helical" evidence="2">
    <location>
        <begin position="333"/>
        <end position="357"/>
    </location>
</feature>
<dbReference type="EMBL" id="KL142372">
    <property type="protein sequence ID" value="KDR79764.1"/>
    <property type="molecule type" value="Genomic_DNA"/>
</dbReference>
<feature type="region of interest" description="Disordered" evidence="1">
    <location>
        <begin position="304"/>
        <end position="327"/>
    </location>
</feature>
<dbReference type="Proteomes" id="UP000027222">
    <property type="component" value="Unassembled WGS sequence"/>
</dbReference>
<reference evidence="4" key="1">
    <citation type="journal article" date="2014" name="Proc. Natl. Acad. Sci. U.S.A.">
        <title>Extensive sampling of basidiomycete genomes demonstrates inadequacy of the white-rot/brown-rot paradigm for wood decay fungi.</title>
        <authorList>
            <person name="Riley R."/>
            <person name="Salamov A.A."/>
            <person name="Brown D.W."/>
            <person name="Nagy L.G."/>
            <person name="Floudas D."/>
            <person name="Held B.W."/>
            <person name="Levasseur A."/>
            <person name="Lombard V."/>
            <person name="Morin E."/>
            <person name="Otillar R."/>
            <person name="Lindquist E.A."/>
            <person name="Sun H."/>
            <person name="LaButti K.M."/>
            <person name="Schmutz J."/>
            <person name="Jabbour D."/>
            <person name="Luo H."/>
            <person name="Baker S.E."/>
            <person name="Pisabarro A.G."/>
            <person name="Walton J.D."/>
            <person name="Blanchette R.A."/>
            <person name="Henrissat B."/>
            <person name="Martin F."/>
            <person name="Cullen D."/>
            <person name="Hibbett D.S."/>
            <person name="Grigoriev I.V."/>
        </authorList>
    </citation>
    <scope>NUCLEOTIDE SEQUENCE [LARGE SCALE GENOMIC DNA]</scope>
    <source>
        <strain evidence="4">CBS 339.88</strain>
    </source>
</reference>
<feature type="region of interest" description="Disordered" evidence="1">
    <location>
        <begin position="375"/>
        <end position="426"/>
    </location>
</feature>
<evidence type="ECO:0000256" key="2">
    <source>
        <dbReference type="SAM" id="Phobius"/>
    </source>
</evidence>
<feature type="compositionally biased region" description="Polar residues" evidence="1">
    <location>
        <begin position="318"/>
        <end position="327"/>
    </location>
</feature>
<name>A0A067TIL4_GALM3</name>
<dbReference type="STRING" id="685588.A0A067TIL4"/>
<keyword evidence="2" id="KW-0472">Membrane</keyword>
<proteinExistence type="predicted"/>
<dbReference type="HOGENOM" id="CLU_729668_0_0_1"/>
<keyword evidence="4" id="KW-1185">Reference proteome</keyword>
<sequence length="426" mass="46014">MEATTQVLVDDADIFIQYGPGWVSKTSPGPPSADSTYTMYGTLHETVTQSELSYTFIGSHVEFCFQSTDSNSSFWSFTIDNIPGGNLQSELVRIGSQGIVKNCYETNGALPDGQHEFRIIINASQGQPFSFDYLFYTPSPTVNLSSTDLILTPDNLLFEYGGDWINSTNVNTHWLETTTVNSTFTFEFYGSSIFWFGFLNTSFPKHNYSTVAAFSIDGGEASLITLEDHVPSDLASSTLDGTILAESLLFQSFSYPRGQHRLDVTLLGGVTSEIPLIYSSGMPIPLTLSSLVIQNGTTIPSLLPTPPALPSKSPIPTVTPNTTRGGSRSTANLAVILGCSLGGAAILTLLIIGILCARRKTRSGRFQVGVANSGTSRSVEPFQDAPAPTPVSPYQKGERRPQTQGQFEDEPTEVDAPPSYITGPHN</sequence>
<keyword evidence="2" id="KW-1133">Transmembrane helix</keyword>